<name>A0A2U2DHI0_9HYPH</name>
<dbReference type="Proteomes" id="UP000245252">
    <property type="component" value="Unassembled WGS sequence"/>
</dbReference>
<keyword evidence="2" id="KW-1185">Reference proteome</keyword>
<organism evidence="1 2">
    <name type="scientific">Metarhizobium album</name>
    <dbReference type="NCBI Taxonomy" id="2182425"/>
    <lineage>
        <taxon>Bacteria</taxon>
        <taxon>Pseudomonadati</taxon>
        <taxon>Pseudomonadota</taxon>
        <taxon>Alphaproteobacteria</taxon>
        <taxon>Hyphomicrobiales</taxon>
        <taxon>Rhizobiaceae</taxon>
        <taxon>Metarhizobium</taxon>
    </lineage>
</organism>
<dbReference type="AlphaFoldDB" id="A0A2U2DHI0"/>
<sequence length="184" mass="21260">MVAMAKDKKQTKSETLAVRLDARTRFALELMARHRGQPLTTAVERAIMAAANAEQLPHGKSAVNWSFFWDVSEGVRALRIAEFPEMFPTFEESRRLAFAVEHWPFFYSSPKRETCLNHYIDIIWPRIDEFVQFHEDMKSKDFFAAGKAMQDAIRHAKLLPPDWPHKDSALKQALEKLKPQTSSE</sequence>
<reference evidence="1 2" key="1">
    <citation type="submission" date="2018-05" db="EMBL/GenBank/DDBJ databases">
        <title>The draft genome of strain NS-104.</title>
        <authorList>
            <person name="Hang P."/>
            <person name="Jiang J."/>
        </authorList>
    </citation>
    <scope>NUCLEOTIDE SEQUENCE [LARGE SCALE GENOMIC DNA]</scope>
    <source>
        <strain evidence="1 2">NS-104</strain>
    </source>
</reference>
<accession>A0A2U2DHI0</accession>
<dbReference type="RefSeq" id="WP_109461660.1">
    <property type="nucleotide sequence ID" value="NZ_QFBC01000020.1"/>
</dbReference>
<proteinExistence type="predicted"/>
<evidence type="ECO:0000313" key="1">
    <source>
        <dbReference type="EMBL" id="PWE52760.1"/>
    </source>
</evidence>
<dbReference type="EMBL" id="QFBC01000020">
    <property type="protein sequence ID" value="PWE52760.1"/>
    <property type="molecule type" value="Genomic_DNA"/>
</dbReference>
<dbReference type="OrthoDB" id="7273376at2"/>
<gene>
    <name evidence="1" type="ORF">DEM27_28555</name>
</gene>
<protein>
    <submittedName>
        <fullName evidence="1">Uncharacterized protein</fullName>
    </submittedName>
</protein>
<comment type="caution">
    <text evidence="1">The sequence shown here is derived from an EMBL/GenBank/DDBJ whole genome shotgun (WGS) entry which is preliminary data.</text>
</comment>
<evidence type="ECO:0000313" key="2">
    <source>
        <dbReference type="Proteomes" id="UP000245252"/>
    </source>
</evidence>